<dbReference type="AlphaFoldDB" id="D5BN09"/>
<dbReference type="EC" id="2.4.1.-" evidence="3"/>
<dbReference type="PANTHER" id="PTHR12526">
    <property type="entry name" value="GLYCOSYLTRANSFERASE"/>
    <property type="match status" value="1"/>
</dbReference>
<proteinExistence type="predicted"/>
<dbReference type="PANTHER" id="PTHR12526:SF638">
    <property type="entry name" value="SPORE COAT PROTEIN SA"/>
    <property type="match status" value="1"/>
</dbReference>
<feature type="domain" description="Glycosyl transferase family 1" evidence="1">
    <location>
        <begin position="187"/>
        <end position="350"/>
    </location>
</feature>
<dbReference type="RefSeq" id="WP_013046829.1">
    <property type="nucleotide sequence ID" value="NC_014010.1"/>
</dbReference>
<name>D5BN09_PUNMI</name>
<dbReference type="Gene3D" id="3.40.50.2000">
    <property type="entry name" value="Glycogen Phosphorylase B"/>
    <property type="match status" value="2"/>
</dbReference>
<dbReference type="CAZy" id="GT4">
    <property type="family name" value="Glycosyltransferase Family 4"/>
</dbReference>
<evidence type="ECO:0000313" key="4">
    <source>
        <dbReference type="Proteomes" id="UP000007460"/>
    </source>
</evidence>
<sequence>MRLMFVITGLGVGGAESMLVKLLGQKSFADDEIMVVSLLGSGARSAEVIELGHRLEHLGIRRSVSSWWRIFGLYRFIRSFKPDLIHSWMYHADLVAGIMGKLAGVHHIIWSIRQSNLARDYNKRSTLLIVKACAFLSPFIPRKILSNSAVARQSHIETGYKADKIHVIPNGFDLERFAPDKALRSAFRTRHNINETTPLVGLVARFDPVKNHAGFFEAARTIHTAMPDVRFVLAGTDINAENQTLMAMIEKAGLRQQTYLLGAQNDIASIMNGIDVLLSSSDGEAFPNVLGEAMACGTPCIATDVGDCKTIIADTGKVVAAGDMDALAKATIELLSLTDKNRSILDRNARMRIESHYEIGKIASDFRACYLQIHESAKLD</sequence>
<dbReference type="Proteomes" id="UP000007460">
    <property type="component" value="Chromosome"/>
</dbReference>
<dbReference type="EMBL" id="CP001751">
    <property type="protein sequence ID" value="ADE40202.1"/>
    <property type="molecule type" value="Genomic_DNA"/>
</dbReference>
<dbReference type="STRING" id="488538.SAR116_1959"/>
<reference evidence="3 4" key="1">
    <citation type="journal article" date="2010" name="J. Bacteriol.">
        <title>Complete genome sequence of "Candidatus Puniceispirillum marinum" IMCC1322, a representative of the SAR116 clade in the Alphaproteobacteria.</title>
        <authorList>
            <person name="Oh H.M."/>
            <person name="Kwon K.K."/>
            <person name="Kang I."/>
            <person name="Kang S.G."/>
            <person name="Lee J.H."/>
            <person name="Kim S.J."/>
            <person name="Cho J.C."/>
        </authorList>
    </citation>
    <scope>NUCLEOTIDE SEQUENCE [LARGE SCALE GENOMIC DNA]</scope>
    <source>
        <strain evidence="3 4">IMCC1322</strain>
    </source>
</reference>
<evidence type="ECO:0000313" key="3">
    <source>
        <dbReference type="EMBL" id="ADE40202.1"/>
    </source>
</evidence>
<evidence type="ECO:0000259" key="2">
    <source>
        <dbReference type="Pfam" id="PF13439"/>
    </source>
</evidence>
<protein>
    <submittedName>
        <fullName evidence="3">Glycosyltransferase</fullName>
        <ecNumber evidence="3">2.4.1.-</ecNumber>
    </submittedName>
</protein>
<dbReference type="Pfam" id="PF13439">
    <property type="entry name" value="Glyco_transf_4"/>
    <property type="match status" value="1"/>
</dbReference>
<accession>D5BN09</accession>
<feature type="domain" description="Glycosyltransferase subfamily 4-like N-terminal" evidence="2">
    <location>
        <begin position="12"/>
        <end position="176"/>
    </location>
</feature>
<organism evidence="3 4">
    <name type="scientific">Puniceispirillum marinum (strain IMCC1322)</name>
    <dbReference type="NCBI Taxonomy" id="488538"/>
    <lineage>
        <taxon>Bacteria</taxon>
        <taxon>Pseudomonadati</taxon>
        <taxon>Pseudomonadota</taxon>
        <taxon>Alphaproteobacteria</taxon>
        <taxon>Candidatus Puniceispirillales</taxon>
        <taxon>Candidatus Puniceispirillaceae</taxon>
        <taxon>Candidatus Puniceispirillum</taxon>
    </lineage>
</organism>
<dbReference type="OrthoDB" id="9790710at2"/>
<gene>
    <name evidence="3" type="ordered locus">SAR116_1959</name>
</gene>
<dbReference type="InterPro" id="IPR028098">
    <property type="entry name" value="Glyco_trans_4-like_N"/>
</dbReference>
<dbReference type="SUPFAM" id="SSF53756">
    <property type="entry name" value="UDP-Glycosyltransferase/glycogen phosphorylase"/>
    <property type="match status" value="1"/>
</dbReference>
<keyword evidence="3" id="KW-0808">Transferase</keyword>
<dbReference type="Pfam" id="PF00534">
    <property type="entry name" value="Glycos_transf_1"/>
    <property type="match status" value="1"/>
</dbReference>
<dbReference type="HOGENOM" id="CLU_009583_0_3_5"/>
<dbReference type="eggNOG" id="COG0438">
    <property type="taxonomic scope" value="Bacteria"/>
</dbReference>
<evidence type="ECO:0000259" key="1">
    <source>
        <dbReference type="Pfam" id="PF00534"/>
    </source>
</evidence>
<dbReference type="KEGG" id="apb:SAR116_1959"/>
<keyword evidence="4" id="KW-1185">Reference proteome</keyword>
<dbReference type="GO" id="GO:0016757">
    <property type="term" value="F:glycosyltransferase activity"/>
    <property type="evidence" value="ECO:0007669"/>
    <property type="project" value="UniProtKB-KW"/>
</dbReference>
<dbReference type="InterPro" id="IPR001296">
    <property type="entry name" value="Glyco_trans_1"/>
</dbReference>
<keyword evidence="3" id="KW-0328">Glycosyltransferase</keyword>